<name>A0A7N0VAI8_KALFE</name>
<dbReference type="InterPro" id="IPR052048">
    <property type="entry name" value="ST_Response_Regulator"/>
</dbReference>
<dbReference type="CDD" id="cd17546">
    <property type="entry name" value="REC_hyHK_CKI1_RcsC-like"/>
    <property type="match status" value="1"/>
</dbReference>
<dbReference type="InterPro" id="IPR001789">
    <property type="entry name" value="Sig_transdc_resp-reg_receiver"/>
</dbReference>
<proteinExistence type="predicted"/>
<dbReference type="Proteomes" id="UP000594263">
    <property type="component" value="Unplaced"/>
</dbReference>
<evidence type="ECO:0000256" key="1">
    <source>
        <dbReference type="PROSITE-ProRule" id="PRU00169"/>
    </source>
</evidence>
<dbReference type="SMART" id="SM00448">
    <property type="entry name" value="REC"/>
    <property type="match status" value="1"/>
</dbReference>
<dbReference type="OMA" id="MDGMECV"/>
<evidence type="ECO:0000313" key="4">
    <source>
        <dbReference type="Proteomes" id="UP000594263"/>
    </source>
</evidence>
<feature type="modified residue" description="4-aspartylphosphate" evidence="1">
    <location>
        <position position="52"/>
    </location>
</feature>
<reference evidence="3" key="1">
    <citation type="submission" date="2021-01" db="UniProtKB">
        <authorList>
            <consortium name="EnsemblPlants"/>
        </authorList>
    </citation>
    <scope>IDENTIFICATION</scope>
</reference>
<dbReference type="SUPFAM" id="SSF52172">
    <property type="entry name" value="CheY-like"/>
    <property type="match status" value="1"/>
</dbReference>
<dbReference type="EnsemblPlants" id="Kaladp0278s0007.1.v1.1">
    <property type="protein sequence ID" value="Kaladp0278s0007.1.v1.1"/>
    <property type="gene ID" value="Kaladp0278s0007.v1.1"/>
</dbReference>
<sequence>MTVLVVDDDKTTQIIHKMLVTRENLDVHVAENGMQAIEWAASGHTYDLILMDMEMPVMNGLEATKALREMGITCTIVGVTSREEEVDVEAFIKAGANKCLVKPLNIKKLKLVLEEVASNVASTSGAK</sequence>
<dbReference type="Pfam" id="PF00072">
    <property type="entry name" value="Response_reg"/>
    <property type="match status" value="1"/>
</dbReference>
<dbReference type="Gramene" id="Kaladp0278s0007.1.v1.1">
    <property type="protein sequence ID" value="Kaladp0278s0007.1.v1.1"/>
    <property type="gene ID" value="Kaladp0278s0007.v1.1"/>
</dbReference>
<dbReference type="PANTHER" id="PTHR43228:SF1">
    <property type="entry name" value="TWO-COMPONENT RESPONSE REGULATOR ARR22"/>
    <property type="match status" value="1"/>
</dbReference>
<dbReference type="InterPro" id="IPR011006">
    <property type="entry name" value="CheY-like_superfamily"/>
</dbReference>
<dbReference type="AlphaFoldDB" id="A0A7N0VAI8"/>
<keyword evidence="1" id="KW-0597">Phosphoprotein</keyword>
<dbReference type="GO" id="GO:0000160">
    <property type="term" value="P:phosphorelay signal transduction system"/>
    <property type="evidence" value="ECO:0007669"/>
    <property type="project" value="InterPro"/>
</dbReference>
<dbReference type="PROSITE" id="PS50110">
    <property type="entry name" value="RESPONSE_REGULATORY"/>
    <property type="match status" value="1"/>
</dbReference>
<evidence type="ECO:0000259" key="2">
    <source>
        <dbReference type="PROSITE" id="PS50110"/>
    </source>
</evidence>
<dbReference type="Gene3D" id="3.40.50.2300">
    <property type="match status" value="1"/>
</dbReference>
<dbReference type="PANTHER" id="PTHR43228">
    <property type="entry name" value="TWO-COMPONENT RESPONSE REGULATOR"/>
    <property type="match status" value="1"/>
</dbReference>
<evidence type="ECO:0000313" key="3">
    <source>
        <dbReference type="EnsemblPlants" id="Kaladp0278s0007.1.v1.1"/>
    </source>
</evidence>
<feature type="domain" description="Response regulatory" evidence="2">
    <location>
        <begin position="2"/>
        <end position="117"/>
    </location>
</feature>
<organism evidence="3 4">
    <name type="scientific">Kalanchoe fedtschenkoi</name>
    <name type="common">Lavender scallops</name>
    <name type="synonym">South American air plant</name>
    <dbReference type="NCBI Taxonomy" id="63787"/>
    <lineage>
        <taxon>Eukaryota</taxon>
        <taxon>Viridiplantae</taxon>
        <taxon>Streptophyta</taxon>
        <taxon>Embryophyta</taxon>
        <taxon>Tracheophyta</taxon>
        <taxon>Spermatophyta</taxon>
        <taxon>Magnoliopsida</taxon>
        <taxon>eudicotyledons</taxon>
        <taxon>Gunneridae</taxon>
        <taxon>Pentapetalae</taxon>
        <taxon>Saxifragales</taxon>
        <taxon>Crassulaceae</taxon>
        <taxon>Kalanchoe</taxon>
    </lineage>
</organism>
<keyword evidence="4" id="KW-1185">Reference proteome</keyword>
<accession>A0A7N0VAI8</accession>
<protein>
    <recommendedName>
        <fullName evidence="2">Response regulatory domain-containing protein</fullName>
    </recommendedName>
</protein>